<dbReference type="RefSeq" id="WP_146913713.1">
    <property type="nucleotide sequence ID" value="NZ_CP042344.1"/>
</dbReference>
<dbReference type="Pfam" id="PF13193">
    <property type="entry name" value="AMP-binding_C"/>
    <property type="match status" value="1"/>
</dbReference>
<dbReference type="AlphaFoldDB" id="A0A5B8RZG4"/>
<organism evidence="3 4">
    <name type="scientific">Comamonas flocculans</name>
    <dbReference type="NCBI Taxonomy" id="2597701"/>
    <lineage>
        <taxon>Bacteria</taxon>
        <taxon>Pseudomonadati</taxon>
        <taxon>Pseudomonadota</taxon>
        <taxon>Betaproteobacteria</taxon>
        <taxon>Burkholderiales</taxon>
        <taxon>Comamonadaceae</taxon>
        <taxon>Comamonas</taxon>
    </lineage>
</organism>
<accession>A0A5B8RZG4</accession>
<feature type="domain" description="AMP-dependent synthetase/ligase" evidence="1">
    <location>
        <begin position="32"/>
        <end position="377"/>
    </location>
</feature>
<dbReference type="InterPro" id="IPR020845">
    <property type="entry name" value="AMP-binding_CS"/>
</dbReference>
<dbReference type="InterPro" id="IPR025110">
    <property type="entry name" value="AMP-bd_C"/>
</dbReference>
<dbReference type="Proteomes" id="UP000321199">
    <property type="component" value="Chromosome"/>
</dbReference>
<dbReference type="SUPFAM" id="SSF56801">
    <property type="entry name" value="Acetyl-CoA synthetase-like"/>
    <property type="match status" value="1"/>
</dbReference>
<dbReference type="PROSITE" id="PS00455">
    <property type="entry name" value="AMP_BINDING"/>
    <property type="match status" value="1"/>
</dbReference>
<evidence type="ECO:0000259" key="1">
    <source>
        <dbReference type="Pfam" id="PF00501"/>
    </source>
</evidence>
<dbReference type="InterPro" id="IPR042099">
    <property type="entry name" value="ANL_N_sf"/>
</dbReference>
<dbReference type="KEGG" id="cof:FOZ74_14460"/>
<feature type="domain" description="AMP-binding enzyme C-terminal" evidence="2">
    <location>
        <begin position="427"/>
        <end position="503"/>
    </location>
</feature>
<evidence type="ECO:0000313" key="4">
    <source>
        <dbReference type="Proteomes" id="UP000321199"/>
    </source>
</evidence>
<gene>
    <name evidence="3" type="ORF">FOZ74_14460</name>
</gene>
<dbReference type="PANTHER" id="PTHR43767">
    <property type="entry name" value="LONG-CHAIN-FATTY-ACID--COA LIGASE"/>
    <property type="match status" value="1"/>
</dbReference>
<evidence type="ECO:0000313" key="3">
    <source>
        <dbReference type="EMBL" id="QEA14132.1"/>
    </source>
</evidence>
<dbReference type="Pfam" id="PF00501">
    <property type="entry name" value="AMP-binding"/>
    <property type="match status" value="1"/>
</dbReference>
<dbReference type="InterPro" id="IPR000873">
    <property type="entry name" value="AMP-dep_synth/lig_dom"/>
</dbReference>
<keyword evidence="3" id="KW-0436">Ligase</keyword>
<proteinExistence type="predicted"/>
<dbReference type="EMBL" id="CP042344">
    <property type="protein sequence ID" value="QEA14132.1"/>
    <property type="molecule type" value="Genomic_DNA"/>
</dbReference>
<dbReference type="InterPro" id="IPR045851">
    <property type="entry name" value="AMP-bd_C_sf"/>
</dbReference>
<dbReference type="PANTHER" id="PTHR43767:SF1">
    <property type="entry name" value="NONRIBOSOMAL PEPTIDE SYNTHASE PES1 (EUROFUNG)-RELATED"/>
    <property type="match status" value="1"/>
</dbReference>
<evidence type="ECO:0000259" key="2">
    <source>
        <dbReference type="Pfam" id="PF13193"/>
    </source>
</evidence>
<reference evidence="3 4" key="1">
    <citation type="submission" date="2019-07" db="EMBL/GenBank/DDBJ databases">
        <title>Complete genome sequence of Comamonas sp. NLF 7-7 isolated from livestock.</title>
        <authorList>
            <person name="Kim D.H."/>
            <person name="Kim J.G."/>
        </authorList>
    </citation>
    <scope>NUCLEOTIDE SEQUENCE [LARGE SCALE GENOMIC DNA]</scope>
    <source>
        <strain evidence="3 4">NLF 7-7</strain>
    </source>
</reference>
<sequence length="518" mass="56576">MPQQHAVSPVDFELARQASGLTLGALFALSVRLGPGRIALQQGERQLSYAELDERSNRLCRYWMSRGIARGDRVAVLAENCMEYVEVLVAAAKLGVIAACQNWRLAERELYHCLSLVTPKLIHASARHADIAARYAGLAPGLSFGADYEAALAGQSAAAVPDACEPEDGVVILYTSGTTGMPKGALISQRAEIARAQNQMIDLPSTPDEHFVAWAPLFHMVSTDTVFMTLIQGAKVIVTDGFDAPALARIAVRERLARFTLMPGMITPFLDALRATGQPVAGMRWVGVMADLVPREQIAEVTRLVGAPYLNTFGSTETGLPPATRHTIAVGQVPASLNKVQSSFCRIKLVDADDREVADGEPGELAMRGPTLFSGYWNNPEANAEDFRGGWFHMGDVFVRNPDGTLSFVDRCKYLIKSGGENIYPAEIERVLLTEPRVADAVVIRRPDARWGEVPVAYVVRKDATLSGQALIELCRAHIAGYKLPKEVHFVQDDFLPRSTTGKIMRHELEKRMREGAA</sequence>
<dbReference type="OrthoDB" id="9047442at2"/>
<name>A0A5B8RZG4_9BURK</name>
<dbReference type="InterPro" id="IPR050237">
    <property type="entry name" value="ATP-dep_AMP-bd_enzyme"/>
</dbReference>
<dbReference type="GO" id="GO:0016878">
    <property type="term" value="F:acid-thiol ligase activity"/>
    <property type="evidence" value="ECO:0007669"/>
    <property type="project" value="UniProtKB-ARBA"/>
</dbReference>
<protein>
    <submittedName>
        <fullName evidence="3">Long-chain fatty acid--CoA ligase</fullName>
    </submittedName>
</protein>
<keyword evidence="4" id="KW-1185">Reference proteome</keyword>
<dbReference type="Gene3D" id="3.30.300.30">
    <property type="match status" value="1"/>
</dbReference>
<dbReference type="Gene3D" id="3.40.50.12780">
    <property type="entry name" value="N-terminal domain of ligase-like"/>
    <property type="match status" value="1"/>
</dbReference>